<evidence type="ECO:0008006" key="3">
    <source>
        <dbReference type="Google" id="ProtNLM"/>
    </source>
</evidence>
<organism evidence="1 2">
    <name type="scientific">Ralstonia mannitolilytica</name>
    <dbReference type="NCBI Taxonomy" id="105219"/>
    <lineage>
        <taxon>Bacteria</taxon>
        <taxon>Pseudomonadati</taxon>
        <taxon>Pseudomonadota</taxon>
        <taxon>Betaproteobacteria</taxon>
        <taxon>Burkholderiales</taxon>
        <taxon>Burkholderiaceae</taxon>
        <taxon>Ralstonia</taxon>
    </lineage>
</organism>
<dbReference type="InterPro" id="IPR010921">
    <property type="entry name" value="Trp_repressor/repl_initiator"/>
</dbReference>
<dbReference type="AlphaFoldDB" id="A0AAJ4ZLG7"/>
<evidence type="ECO:0000313" key="2">
    <source>
        <dbReference type="Proteomes" id="UP000255008"/>
    </source>
</evidence>
<dbReference type="GO" id="GO:0043565">
    <property type="term" value="F:sequence-specific DNA binding"/>
    <property type="evidence" value="ECO:0007669"/>
    <property type="project" value="InterPro"/>
</dbReference>
<reference evidence="1 2" key="1">
    <citation type="submission" date="2018-06" db="EMBL/GenBank/DDBJ databases">
        <authorList>
            <consortium name="Pathogen Informatics"/>
            <person name="Doyle S."/>
        </authorList>
    </citation>
    <scope>NUCLEOTIDE SEQUENCE [LARGE SCALE GENOMIC DNA]</scope>
    <source>
        <strain evidence="1 2">NCTC10894</strain>
    </source>
</reference>
<protein>
    <recommendedName>
        <fullName evidence="3">IS3 family transposase</fullName>
    </recommendedName>
</protein>
<proteinExistence type="predicted"/>
<gene>
    <name evidence="1" type="ORF">NCTC10894_01976</name>
</gene>
<sequence>MQGAKKRTQRDYSLAFTLSVVEQVERGELSYKQAQQRYAIQGRSTVLSKG</sequence>
<dbReference type="EMBL" id="UGVE01000001">
    <property type="protein sequence ID" value="SUD97619.1"/>
    <property type="molecule type" value="Genomic_DNA"/>
</dbReference>
<name>A0AAJ4ZLG7_9RALS</name>
<accession>A0AAJ4ZLG7</accession>
<dbReference type="SUPFAM" id="SSF48295">
    <property type="entry name" value="TrpR-like"/>
    <property type="match status" value="1"/>
</dbReference>
<evidence type="ECO:0000313" key="1">
    <source>
        <dbReference type="EMBL" id="SUD97619.1"/>
    </source>
</evidence>
<comment type="caution">
    <text evidence="1">The sequence shown here is derived from an EMBL/GenBank/DDBJ whole genome shotgun (WGS) entry which is preliminary data.</text>
</comment>
<dbReference type="Proteomes" id="UP000255008">
    <property type="component" value="Unassembled WGS sequence"/>
</dbReference>